<dbReference type="Pfam" id="PF08990">
    <property type="entry name" value="Docking"/>
    <property type="match status" value="1"/>
</dbReference>
<keyword evidence="2" id="KW-0808">Transferase</keyword>
<dbReference type="Gene3D" id="3.40.47.10">
    <property type="match status" value="1"/>
</dbReference>
<evidence type="ECO:0000256" key="1">
    <source>
        <dbReference type="ARBA" id="ARBA00001957"/>
    </source>
</evidence>
<dbReference type="PROSITE" id="PS52004">
    <property type="entry name" value="KS3_2"/>
    <property type="match status" value="1"/>
</dbReference>
<sequence>MGNEEKLLSYLKRATADLREARQRLSDIEEERHAPIAVVGMACRFPGGVTSPEELWRLVASGTDGISAFPTDRGWDTDALYDPEPGKAGTSYVREGGFLHDAADFDADFFGISPREALAMDPQQRLLLEVSWEAFERAGIDPHTVRGTPTGVFAGVMYHDYGSWVRDVPEELAGYLGNGTAGSILSGRIAYTLGLEGPAMTVDTACSSSLVAIHSAMQALRGQECSLALAGGVTVMSTPDTFVEFSLQRGLAPDGRCKAFAAAADGTAWGEGVGMLLLERLSDARRNGHRVLAVLRGSAVNQDGASNGLTAPSGVAQQRVIRAALADAGLSAADVDVVEAHGTGTRLGDPIEAQALLATYGQGREAGRPLRLGSLKSNIGHTQAAAGVAGVIKMVMAMRHGLLPRTLHVDEPSPHVDWSAGAVELLTEALPWEAQERPRRAGVSSFGLSGTNAHLVLEQPGARDAAGTAGDGADGADPAAGKTAEESATSAVPRSAPRDADLPRTTAVPWVLSGATEAAVRQQAARLAQFAAVDDDGRGYDPRGVARGLALGRAALDRRTVVTGADRAALADGLAAVADGTAPVRKADSAVGRTVFVFPGQGTAWVGMAVG</sequence>
<accession>A0ABW0DJ04</accession>
<keyword evidence="8" id="KW-1185">Reference proteome</keyword>
<keyword evidence="4" id="KW-0012">Acyltransferase</keyword>
<dbReference type="InterPro" id="IPR018201">
    <property type="entry name" value="Ketoacyl_synth_AS"/>
</dbReference>
<reference evidence="8" key="1">
    <citation type="journal article" date="2019" name="Int. J. Syst. Evol. Microbiol.">
        <title>The Global Catalogue of Microorganisms (GCM) 10K type strain sequencing project: providing services to taxonomists for standard genome sequencing and annotation.</title>
        <authorList>
            <consortium name="The Broad Institute Genomics Platform"/>
            <consortium name="The Broad Institute Genome Sequencing Center for Infectious Disease"/>
            <person name="Wu L."/>
            <person name="Ma J."/>
        </authorList>
    </citation>
    <scope>NUCLEOTIDE SEQUENCE [LARGE SCALE GENOMIC DNA]</scope>
    <source>
        <strain evidence="8">CCM 8479</strain>
    </source>
</reference>
<dbReference type="Pfam" id="PF00109">
    <property type="entry name" value="ketoacyl-synt"/>
    <property type="match status" value="1"/>
</dbReference>
<dbReference type="Pfam" id="PF02801">
    <property type="entry name" value="Ketoacyl-synt_C"/>
    <property type="match status" value="1"/>
</dbReference>
<evidence type="ECO:0000313" key="8">
    <source>
        <dbReference type="Proteomes" id="UP001596156"/>
    </source>
</evidence>
<evidence type="ECO:0000313" key="7">
    <source>
        <dbReference type="EMBL" id="MFC5229762.1"/>
    </source>
</evidence>
<feature type="non-terminal residue" evidence="7">
    <location>
        <position position="611"/>
    </location>
</feature>
<dbReference type="Gene3D" id="3.40.366.10">
    <property type="entry name" value="Malonyl-Coenzyme A Acyl Carrier Protein, domain 2"/>
    <property type="match status" value="1"/>
</dbReference>
<dbReference type="InterPro" id="IPR001227">
    <property type="entry name" value="Ac_transferase_dom_sf"/>
</dbReference>
<name>A0ABW0DJ04_STRFI</name>
<comment type="cofactor">
    <cofactor evidence="1">
        <name>pantetheine 4'-phosphate</name>
        <dbReference type="ChEBI" id="CHEBI:47942"/>
    </cofactor>
</comment>
<dbReference type="CDD" id="cd00833">
    <property type="entry name" value="PKS"/>
    <property type="match status" value="1"/>
</dbReference>
<proteinExistence type="predicted"/>
<dbReference type="InterPro" id="IPR050091">
    <property type="entry name" value="PKS_NRPS_Biosynth_Enz"/>
</dbReference>
<dbReference type="RefSeq" id="WP_381573923.1">
    <property type="nucleotide sequence ID" value="NZ_JBHSKL010000058.1"/>
</dbReference>
<dbReference type="SMART" id="SM00825">
    <property type="entry name" value="PKS_KS"/>
    <property type="match status" value="1"/>
</dbReference>
<dbReference type="PROSITE" id="PS00606">
    <property type="entry name" value="KS3_1"/>
    <property type="match status" value="1"/>
</dbReference>
<feature type="domain" description="Ketosynthase family 3 (KS3)" evidence="6">
    <location>
        <begin position="33"/>
        <end position="459"/>
    </location>
</feature>
<evidence type="ECO:0000256" key="2">
    <source>
        <dbReference type="ARBA" id="ARBA00022679"/>
    </source>
</evidence>
<dbReference type="InterPro" id="IPR016039">
    <property type="entry name" value="Thiolase-like"/>
</dbReference>
<dbReference type="InterPro" id="IPR014030">
    <property type="entry name" value="Ketoacyl_synth_N"/>
</dbReference>
<comment type="caution">
    <text evidence="7">The sequence shown here is derived from an EMBL/GenBank/DDBJ whole genome shotgun (WGS) entry which is preliminary data.</text>
</comment>
<evidence type="ECO:0000256" key="3">
    <source>
        <dbReference type="ARBA" id="ARBA00023268"/>
    </source>
</evidence>
<dbReference type="InterPro" id="IPR014031">
    <property type="entry name" value="Ketoacyl_synth_C"/>
</dbReference>
<protein>
    <submittedName>
        <fullName evidence="7">Type I polyketide synthase</fullName>
    </submittedName>
</protein>
<dbReference type="InterPro" id="IPR032821">
    <property type="entry name" value="PKS_assoc"/>
</dbReference>
<evidence type="ECO:0000256" key="5">
    <source>
        <dbReference type="SAM" id="MobiDB-lite"/>
    </source>
</evidence>
<dbReference type="PANTHER" id="PTHR43775:SF51">
    <property type="entry name" value="INACTIVE PHENOLPHTHIOCEROL SYNTHESIS POLYKETIDE SYNTHASE TYPE I PKS1-RELATED"/>
    <property type="match status" value="1"/>
</dbReference>
<dbReference type="Gene3D" id="3.30.70.3290">
    <property type="match status" value="1"/>
</dbReference>
<dbReference type="Pfam" id="PF16197">
    <property type="entry name" value="KAsynt_C_assoc"/>
    <property type="match status" value="1"/>
</dbReference>
<dbReference type="Proteomes" id="UP001596156">
    <property type="component" value="Unassembled WGS sequence"/>
</dbReference>
<feature type="region of interest" description="Disordered" evidence="5">
    <location>
        <begin position="462"/>
        <end position="502"/>
    </location>
</feature>
<keyword evidence="3" id="KW-0511">Multifunctional enzyme</keyword>
<dbReference type="SUPFAM" id="SSF53901">
    <property type="entry name" value="Thiolase-like"/>
    <property type="match status" value="1"/>
</dbReference>
<gene>
    <name evidence="7" type="ORF">ACFPN6_35495</name>
</gene>
<dbReference type="InterPro" id="IPR015083">
    <property type="entry name" value="NorB/c/GfsB-D-like_docking"/>
</dbReference>
<organism evidence="7 8">
    <name type="scientific">Streptomyces fimbriatus</name>
    <dbReference type="NCBI Taxonomy" id="68197"/>
    <lineage>
        <taxon>Bacteria</taxon>
        <taxon>Bacillati</taxon>
        <taxon>Actinomycetota</taxon>
        <taxon>Actinomycetes</taxon>
        <taxon>Kitasatosporales</taxon>
        <taxon>Streptomycetaceae</taxon>
        <taxon>Streptomyces</taxon>
    </lineage>
</organism>
<dbReference type="EMBL" id="JBHSKL010000058">
    <property type="protein sequence ID" value="MFC5229762.1"/>
    <property type="molecule type" value="Genomic_DNA"/>
</dbReference>
<evidence type="ECO:0000256" key="4">
    <source>
        <dbReference type="ARBA" id="ARBA00023315"/>
    </source>
</evidence>
<dbReference type="InterPro" id="IPR020841">
    <property type="entry name" value="PKS_Beta-ketoAc_synthase_dom"/>
</dbReference>
<evidence type="ECO:0000259" key="6">
    <source>
        <dbReference type="PROSITE" id="PS52004"/>
    </source>
</evidence>
<dbReference type="PANTHER" id="PTHR43775">
    <property type="entry name" value="FATTY ACID SYNTHASE"/>
    <property type="match status" value="1"/>
</dbReference>